<reference evidence="1" key="1">
    <citation type="submission" date="2013-12" db="EMBL/GenBank/DDBJ databases">
        <title>A Varibaculum cambriense genome reconstructed from a premature infant gut community with otherwise low bacterial novelty that shifts toward anaerobic metabolism during the third week of life.</title>
        <authorList>
            <person name="Brown C.T."/>
            <person name="Sharon I."/>
            <person name="Thomas B.C."/>
            <person name="Castelle C.J."/>
            <person name="Morowitz M.J."/>
            <person name="Banfield J.F."/>
        </authorList>
    </citation>
    <scope>NUCLEOTIDE SEQUENCE</scope>
</reference>
<organism evidence="1">
    <name type="scientific">human gut metagenome</name>
    <dbReference type="NCBI Taxonomy" id="408170"/>
    <lineage>
        <taxon>unclassified sequences</taxon>
        <taxon>metagenomes</taxon>
        <taxon>organismal metagenomes</taxon>
    </lineage>
</organism>
<dbReference type="EMBL" id="AZMM01012829">
    <property type="protein sequence ID" value="ETJ32723.1"/>
    <property type="molecule type" value="Genomic_DNA"/>
</dbReference>
<name>W1XQS4_9ZZZZ</name>
<comment type="caution">
    <text evidence="1">The sequence shown here is derived from an EMBL/GenBank/DDBJ whole genome shotgun (WGS) entry which is preliminary data.</text>
</comment>
<proteinExistence type="predicted"/>
<accession>W1XQS4</accession>
<dbReference type="InterPro" id="IPR047741">
    <property type="entry name" value="DIP1984-like"/>
</dbReference>
<evidence type="ECO:0000313" key="1">
    <source>
        <dbReference type="EMBL" id="ETJ32723.1"/>
    </source>
</evidence>
<dbReference type="Gene3D" id="6.10.320.10">
    <property type="match status" value="1"/>
</dbReference>
<feature type="non-terminal residue" evidence="1">
    <location>
        <position position="1"/>
    </location>
</feature>
<gene>
    <name evidence="1" type="ORF">Q604_UNBC12829G0001</name>
</gene>
<dbReference type="AlphaFoldDB" id="W1XQS4"/>
<dbReference type="Pfam" id="PF20935">
    <property type="entry name" value="DUF6847"/>
    <property type="match status" value="1"/>
</dbReference>
<sequence length="43" mass="4896">LFRSMPTVNVADVQKEADHIAKQVRLLDNLLQSANWTTELIES</sequence>
<protein>
    <submittedName>
        <fullName evidence="1">Septicolysin</fullName>
    </submittedName>
</protein>